<evidence type="ECO:0000256" key="4">
    <source>
        <dbReference type="ARBA" id="ARBA00022989"/>
    </source>
</evidence>
<organism evidence="11">
    <name type="scientific">Hemiselmis andersenii</name>
    <name type="common">Cryptophyte alga</name>
    <dbReference type="NCBI Taxonomy" id="464988"/>
    <lineage>
        <taxon>Eukaryota</taxon>
        <taxon>Cryptophyceae</taxon>
        <taxon>Cryptomonadales</taxon>
        <taxon>Hemiselmidaceae</taxon>
        <taxon>Hemiselmis</taxon>
    </lineage>
</organism>
<comment type="subcellular location">
    <subcellularLocation>
        <location evidence="1">Endomembrane system</location>
        <topology evidence="1">Multi-pass membrane protein</topology>
    </subcellularLocation>
</comment>
<dbReference type="GO" id="GO:0012505">
    <property type="term" value="C:endomembrane system"/>
    <property type="evidence" value="ECO:0007669"/>
    <property type="project" value="UniProtKB-SubCell"/>
</dbReference>
<feature type="transmembrane region" description="Helical" evidence="9">
    <location>
        <begin position="115"/>
        <end position="135"/>
    </location>
</feature>
<evidence type="ECO:0000256" key="8">
    <source>
        <dbReference type="ARBA" id="ARBA00023264"/>
    </source>
</evidence>
<dbReference type="PANTHER" id="PTHR43847:SF1">
    <property type="entry name" value="BLL3993 PROTEIN"/>
    <property type="match status" value="1"/>
</dbReference>
<keyword evidence="2" id="KW-0444">Lipid biosynthesis</keyword>
<dbReference type="EMBL" id="HBFX01022516">
    <property type="protein sequence ID" value="CAD8959212.1"/>
    <property type="molecule type" value="Transcribed_RNA"/>
</dbReference>
<gene>
    <name evidence="11" type="ORF">HAND00432_LOCUS13746</name>
</gene>
<feature type="chain" id="PRO_5030159859" description="Protein-S-isoprenylcysteine O-methyltransferase" evidence="10">
    <location>
        <begin position="19"/>
        <end position="245"/>
    </location>
</feature>
<evidence type="ECO:0008006" key="12">
    <source>
        <dbReference type="Google" id="ProtNLM"/>
    </source>
</evidence>
<accession>A0A6T8PQL1</accession>
<sequence length="245" mass="26200">MRASRISIVLLLIPACSCFSPCGPPFLRHTGPARNHFVGAQRKVVIPECPLPGRAGSLQQTKGSNDDSSDVINKVMSNTMEGEMGTRGEIYVGLQFGLIFLVVFGPAFQDLVESTSLLAGLALSVGGLGLGFIGVSDLGSNLTPWPKPVNDGTLQKDGAYGIVRHPLYGSLIVTCLGLSVLSLSFPRLLFTGMLYALLNAKSAREEEFLAEAYPDYSEYCNQVQDRLIPYASEAASLLRKVSGGK</sequence>
<evidence type="ECO:0000256" key="5">
    <source>
        <dbReference type="ARBA" id="ARBA00023098"/>
    </source>
</evidence>
<keyword evidence="7" id="KW-0594">Phospholipid biosynthesis</keyword>
<evidence type="ECO:0000256" key="3">
    <source>
        <dbReference type="ARBA" id="ARBA00022692"/>
    </source>
</evidence>
<evidence type="ECO:0000256" key="7">
    <source>
        <dbReference type="ARBA" id="ARBA00023209"/>
    </source>
</evidence>
<evidence type="ECO:0000256" key="9">
    <source>
        <dbReference type="SAM" id="Phobius"/>
    </source>
</evidence>
<dbReference type="UniPathway" id="UPA00753"/>
<evidence type="ECO:0000256" key="10">
    <source>
        <dbReference type="SAM" id="SignalP"/>
    </source>
</evidence>
<keyword evidence="4 9" id="KW-1133">Transmembrane helix</keyword>
<protein>
    <recommendedName>
        <fullName evidence="12">Protein-S-isoprenylcysteine O-methyltransferase</fullName>
    </recommendedName>
</protein>
<feature type="transmembrane region" description="Helical" evidence="9">
    <location>
        <begin position="90"/>
        <end position="108"/>
    </location>
</feature>
<keyword evidence="5" id="KW-0443">Lipid metabolism</keyword>
<reference evidence="11" key="1">
    <citation type="submission" date="2021-01" db="EMBL/GenBank/DDBJ databases">
        <authorList>
            <person name="Corre E."/>
            <person name="Pelletier E."/>
            <person name="Niang G."/>
            <person name="Scheremetjew M."/>
            <person name="Finn R."/>
            <person name="Kale V."/>
            <person name="Holt S."/>
            <person name="Cochrane G."/>
            <person name="Meng A."/>
            <person name="Brown T."/>
            <person name="Cohen L."/>
        </authorList>
    </citation>
    <scope>NUCLEOTIDE SEQUENCE</scope>
    <source>
        <strain evidence="11">CCMP644</strain>
    </source>
</reference>
<dbReference type="AlphaFoldDB" id="A0A6T8PQL1"/>
<name>A0A6T8PQL1_HEMAN</name>
<keyword evidence="6 9" id="KW-0472">Membrane</keyword>
<dbReference type="Gene3D" id="1.20.120.1630">
    <property type="match status" value="1"/>
</dbReference>
<feature type="signal peptide" evidence="10">
    <location>
        <begin position="1"/>
        <end position="18"/>
    </location>
</feature>
<dbReference type="Pfam" id="PF04191">
    <property type="entry name" value="PEMT"/>
    <property type="match status" value="1"/>
</dbReference>
<feature type="transmembrane region" description="Helical" evidence="9">
    <location>
        <begin position="171"/>
        <end position="198"/>
    </location>
</feature>
<keyword evidence="10" id="KW-0732">Signal</keyword>
<dbReference type="InterPro" id="IPR007318">
    <property type="entry name" value="Phopholipid_MeTrfase"/>
</dbReference>
<evidence type="ECO:0000313" key="11">
    <source>
        <dbReference type="EMBL" id="CAD8959212.1"/>
    </source>
</evidence>
<evidence type="ECO:0000256" key="6">
    <source>
        <dbReference type="ARBA" id="ARBA00023136"/>
    </source>
</evidence>
<dbReference type="PANTHER" id="PTHR43847">
    <property type="entry name" value="BLL3993 PROTEIN"/>
    <property type="match status" value="1"/>
</dbReference>
<dbReference type="GO" id="GO:0006656">
    <property type="term" value="P:phosphatidylcholine biosynthetic process"/>
    <property type="evidence" value="ECO:0007669"/>
    <property type="project" value="UniProtKB-UniPathway"/>
</dbReference>
<evidence type="ECO:0000256" key="1">
    <source>
        <dbReference type="ARBA" id="ARBA00004127"/>
    </source>
</evidence>
<keyword evidence="8" id="KW-1208">Phospholipid metabolism</keyword>
<dbReference type="InterPro" id="IPR052527">
    <property type="entry name" value="Metal_cation-efflux_comp"/>
</dbReference>
<keyword evidence="3 9" id="KW-0812">Transmembrane</keyword>
<evidence type="ECO:0000256" key="2">
    <source>
        <dbReference type="ARBA" id="ARBA00022516"/>
    </source>
</evidence>
<proteinExistence type="predicted"/>